<reference evidence="2" key="1">
    <citation type="journal article" date="2020" name="Stud. Mycol.">
        <title>101 Dothideomycetes genomes: a test case for predicting lifestyles and emergence of pathogens.</title>
        <authorList>
            <person name="Haridas S."/>
            <person name="Albert R."/>
            <person name="Binder M."/>
            <person name="Bloem J."/>
            <person name="Labutti K."/>
            <person name="Salamov A."/>
            <person name="Andreopoulos B."/>
            <person name="Baker S."/>
            <person name="Barry K."/>
            <person name="Bills G."/>
            <person name="Bluhm B."/>
            <person name="Cannon C."/>
            <person name="Castanera R."/>
            <person name="Culley D."/>
            <person name="Daum C."/>
            <person name="Ezra D."/>
            <person name="Gonzalez J."/>
            <person name="Henrissat B."/>
            <person name="Kuo A."/>
            <person name="Liang C."/>
            <person name="Lipzen A."/>
            <person name="Lutzoni F."/>
            <person name="Magnuson J."/>
            <person name="Mondo S."/>
            <person name="Nolan M."/>
            <person name="Ohm R."/>
            <person name="Pangilinan J."/>
            <person name="Park H.-J."/>
            <person name="Ramirez L."/>
            <person name="Alfaro M."/>
            <person name="Sun H."/>
            <person name="Tritt A."/>
            <person name="Yoshinaga Y."/>
            <person name="Zwiers L.-H."/>
            <person name="Turgeon B."/>
            <person name="Goodwin S."/>
            <person name="Spatafora J."/>
            <person name="Crous P."/>
            <person name="Grigoriev I."/>
        </authorList>
    </citation>
    <scope>NUCLEOTIDE SEQUENCE</scope>
    <source>
        <strain evidence="2">CBS 175.79</strain>
    </source>
</reference>
<dbReference type="EMBL" id="ML978067">
    <property type="protein sequence ID" value="KAF2019040.1"/>
    <property type="molecule type" value="Genomic_DNA"/>
</dbReference>
<keyword evidence="3" id="KW-1185">Reference proteome</keyword>
<feature type="compositionally biased region" description="Low complexity" evidence="1">
    <location>
        <begin position="53"/>
        <end position="66"/>
    </location>
</feature>
<organism evidence="2 3">
    <name type="scientific">Aaosphaeria arxii CBS 175.79</name>
    <dbReference type="NCBI Taxonomy" id="1450172"/>
    <lineage>
        <taxon>Eukaryota</taxon>
        <taxon>Fungi</taxon>
        <taxon>Dikarya</taxon>
        <taxon>Ascomycota</taxon>
        <taxon>Pezizomycotina</taxon>
        <taxon>Dothideomycetes</taxon>
        <taxon>Pleosporomycetidae</taxon>
        <taxon>Pleosporales</taxon>
        <taxon>Pleosporales incertae sedis</taxon>
        <taxon>Aaosphaeria</taxon>
    </lineage>
</organism>
<feature type="region of interest" description="Disordered" evidence="1">
    <location>
        <begin position="42"/>
        <end position="88"/>
    </location>
</feature>
<name>A0A6A5Y2I9_9PLEO</name>
<accession>A0A6A5Y2I9</accession>
<evidence type="ECO:0000256" key="1">
    <source>
        <dbReference type="SAM" id="MobiDB-lite"/>
    </source>
</evidence>
<dbReference type="RefSeq" id="XP_033387379.1">
    <property type="nucleotide sequence ID" value="XM_033520796.1"/>
</dbReference>
<protein>
    <submittedName>
        <fullName evidence="2">Uncharacterized protein</fullName>
    </submittedName>
</protein>
<feature type="region of interest" description="Disordered" evidence="1">
    <location>
        <begin position="1"/>
        <end position="24"/>
    </location>
</feature>
<dbReference type="AlphaFoldDB" id="A0A6A5Y2I9"/>
<evidence type="ECO:0000313" key="2">
    <source>
        <dbReference type="EMBL" id="KAF2019040.1"/>
    </source>
</evidence>
<proteinExistence type="predicted"/>
<evidence type="ECO:0000313" key="3">
    <source>
        <dbReference type="Proteomes" id="UP000799778"/>
    </source>
</evidence>
<sequence length="120" mass="13575">MFNELTTPKINLSEKHGPRHSLHKTTRLSFFQSEEKANNFHNFSILSTRSDTKTTANPTTSNSPPSRLIDRKRKRHTRPLAARREPRPRVSALNDIVADSSPGAPRDLLSVLLLPIQNVQ</sequence>
<feature type="compositionally biased region" description="Polar residues" evidence="1">
    <location>
        <begin position="1"/>
        <end position="10"/>
    </location>
</feature>
<dbReference type="GeneID" id="54278193"/>
<gene>
    <name evidence="2" type="ORF">BU24DRAFT_111145</name>
</gene>
<dbReference type="Proteomes" id="UP000799778">
    <property type="component" value="Unassembled WGS sequence"/>
</dbReference>